<keyword evidence="4" id="KW-0378">Hydrolase</keyword>
<keyword evidence="4" id="KW-0067">ATP-binding</keyword>
<evidence type="ECO:0000313" key="4">
    <source>
        <dbReference type="EMBL" id="QKE93429.1"/>
    </source>
</evidence>
<dbReference type="SUPFAM" id="SSF52540">
    <property type="entry name" value="P-loop containing nucleoside triphosphate hydrolases"/>
    <property type="match status" value="1"/>
</dbReference>
<feature type="region of interest" description="Disordered" evidence="2">
    <location>
        <begin position="610"/>
        <end position="644"/>
    </location>
</feature>
<dbReference type="GO" id="GO:0016787">
    <property type="term" value="F:hydrolase activity"/>
    <property type="evidence" value="ECO:0007669"/>
    <property type="project" value="InterPro"/>
</dbReference>
<organism evidence="4 5">
    <name type="scientific">Lichenicola cladoniae</name>
    <dbReference type="NCBI Taxonomy" id="1484109"/>
    <lineage>
        <taxon>Bacteria</taxon>
        <taxon>Pseudomonadati</taxon>
        <taxon>Pseudomonadota</taxon>
        <taxon>Alphaproteobacteria</taxon>
        <taxon>Acetobacterales</taxon>
        <taxon>Acetobacteraceae</taxon>
        <taxon>Lichenicola</taxon>
    </lineage>
</organism>
<dbReference type="GO" id="GO:0005524">
    <property type="term" value="F:ATP binding"/>
    <property type="evidence" value="ECO:0007669"/>
    <property type="project" value="InterPro"/>
</dbReference>
<dbReference type="InterPro" id="IPR050742">
    <property type="entry name" value="Helicase_Restrict-Modif_Enz"/>
</dbReference>
<dbReference type="InterPro" id="IPR027417">
    <property type="entry name" value="P-loop_NTPase"/>
</dbReference>
<gene>
    <name evidence="4" type="ORF">HN018_24920</name>
</gene>
<dbReference type="GO" id="GO:0003677">
    <property type="term" value="F:DNA binding"/>
    <property type="evidence" value="ECO:0007669"/>
    <property type="project" value="InterPro"/>
</dbReference>
<evidence type="ECO:0000256" key="1">
    <source>
        <dbReference type="SAM" id="Coils"/>
    </source>
</evidence>
<geneLocation type="plasmid" evidence="4 5">
    <name>unnamed2</name>
</geneLocation>
<feature type="domain" description="Helicase/UvrB N-terminal" evidence="3">
    <location>
        <begin position="7"/>
        <end position="189"/>
    </location>
</feature>
<sequence>MTLPRPLRTHQQRLANLVAAMVAGETTAPDILAAVTPGGGKSLLPVIAAARLIEAGLVERVCWIVPRDSLRLQAEEAFTDPVWRTILGHGLSVRAADNSADPSRGLAGYITTYQGVAAAPDLHLREMRRYRTLLVVDEVHHLPALADTDPDAAAHAAATDEEQASAWSQAILPLLECAAVRLLLSGTLERADGKAILWLPYRKGVKARTREIELDAPGWAIIGYSRAQALLERAVLPVTFGALDGEARWRDEDDNEIGPHRLANLHPDETTRPALFTALRTGFAETLLHEAFIAIRDVRARRRQERDLEPGAAARGLGKLLVVAPDQTTAKHYLGVIRRWIPVAQAEETAQLATSDTPRAHQILASFRLRPDPSILVTVAMAYEGLDAPDVAVVAALTHIRSRAWLEQMVARATRVDPHAGAYETQQALVFHPDDPLFALFRRRMEYEQGTLARPKAKRKQSALPLWLLDQLPPSRDGITPLESNALALRFDTLRPGPELALKRPEQEAAQAELLEAPSVAERRLRARLGEMVAAQAVEDEAGRAGFKGGTAGPGLYHRYNAVLKRMTGNKNRAQMTLAELEAAIGWLERNQLQEHLHLLDDDPRYAWTARQRGEWKPPVGRPSRTPTDTKRAPSAYAATKRSG</sequence>
<keyword evidence="4" id="KW-0347">Helicase</keyword>
<dbReference type="Gene3D" id="3.40.50.300">
    <property type="entry name" value="P-loop containing nucleotide triphosphate hydrolases"/>
    <property type="match status" value="2"/>
</dbReference>
<name>A0A6M8HXZ7_9PROT</name>
<protein>
    <submittedName>
        <fullName evidence="4">DEAD/DEAH box helicase family protein</fullName>
    </submittedName>
</protein>
<evidence type="ECO:0000256" key="2">
    <source>
        <dbReference type="SAM" id="MobiDB-lite"/>
    </source>
</evidence>
<dbReference type="InterPro" id="IPR006935">
    <property type="entry name" value="Helicase/UvrB_N"/>
</dbReference>
<dbReference type="PANTHER" id="PTHR47396">
    <property type="entry name" value="TYPE I RESTRICTION ENZYME ECOKI R PROTEIN"/>
    <property type="match status" value="1"/>
</dbReference>
<keyword evidence="4" id="KW-0614">Plasmid</keyword>
<keyword evidence="4" id="KW-0547">Nucleotide-binding</keyword>
<feature type="coiled-coil region" evidence="1">
    <location>
        <begin position="564"/>
        <end position="591"/>
    </location>
</feature>
<proteinExistence type="predicted"/>
<dbReference type="Pfam" id="PF04851">
    <property type="entry name" value="ResIII"/>
    <property type="match status" value="1"/>
</dbReference>
<evidence type="ECO:0000313" key="5">
    <source>
        <dbReference type="Proteomes" id="UP000500767"/>
    </source>
</evidence>
<dbReference type="KEGG" id="lck:HN018_24920"/>
<dbReference type="AlphaFoldDB" id="A0A6M8HXZ7"/>
<accession>A0A6M8HXZ7</accession>
<dbReference type="Proteomes" id="UP000500767">
    <property type="component" value="Plasmid unnamed2"/>
</dbReference>
<dbReference type="GO" id="GO:0005829">
    <property type="term" value="C:cytosol"/>
    <property type="evidence" value="ECO:0007669"/>
    <property type="project" value="TreeGrafter"/>
</dbReference>
<keyword evidence="5" id="KW-1185">Reference proteome</keyword>
<evidence type="ECO:0000259" key="3">
    <source>
        <dbReference type="Pfam" id="PF04851"/>
    </source>
</evidence>
<dbReference type="PANTHER" id="PTHR47396:SF1">
    <property type="entry name" value="ATP-DEPENDENT HELICASE IRC3-RELATED"/>
    <property type="match status" value="1"/>
</dbReference>
<dbReference type="RefSeq" id="WP_171835764.1">
    <property type="nucleotide sequence ID" value="NZ_CP053710.1"/>
</dbReference>
<dbReference type="GO" id="GO:0004386">
    <property type="term" value="F:helicase activity"/>
    <property type="evidence" value="ECO:0007669"/>
    <property type="project" value="UniProtKB-KW"/>
</dbReference>
<keyword evidence="1" id="KW-0175">Coiled coil</keyword>
<dbReference type="EMBL" id="CP053710">
    <property type="protein sequence ID" value="QKE93429.1"/>
    <property type="molecule type" value="Genomic_DNA"/>
</dbReference>
<reference evidence="4 5" key="1">
    <citation type="journal article" date="2014" name="World J. Microbiol. Biotechnol.">
        <title>Biodiversity and physiological characteristics of Antarctic and Arctic lichens-associated bacteria.</title>
        <authorList>
            <person name="Lee Y.M."/>
            <person name="Kim E.H."/>
            <person name="Lee H.K."/>
            <person name="Hong S.G."/>
        </authorList>
    </citation>
    <scope>NUCLEOTIDE SEQUENCE [LARGE SCALE GENOMIC DNA]</scope>
    <source>
        <strain evidence="4 5">PAMC 26569</strain>
        <plasmid evidence="4">unnamed2</plasmid>
    </source>
</reference>